<evidence type="ECO:0000313" key="2">
    <source>
        <dbReference type="EMBL" id="MDM5264770.1"/>
    </source>
</evidence>
<dbReference type="InterPro" id="IPR024432">
    <property type="entry name" value="Put_RecE_PDDEXK-like_dom"/>
</dbReference>
<reference evidence="2" key="1">
    <citation type="submission" date="2023-01" db="EMBL/GenBank/DDBJ databases">
        <title>Sulfurovum sp. XTW-4 genome assembly.</title>
        <authorList>
            <person name="Wang J."/>
        </authorList>
    </citation>
    <scope>NUCLEOTIDE SEQUENCE</scope>
    <source>
        <strain evidence="2">XTW-4</strain>
    </source>
</reference>
<dbReference type="InterPro" id="IPR011604">
    <property type="entry name" value="PDDEXK-like_dom_sf"/>
</dbReference>
<comment type="caution">
    <text evidence="2">The sequence shown here is derived from an EMBL/GenBank/DDBJ whole genome shotgun (WGS) entry which is preliminary data.</text>
</comment>
<dbReference type="EMBL" id="JAQIBC010000015">
    <property type="protein sequence ID" value="MDM5264770.1"/>
    <property type="molecule type" value="Genomic_DNA"/>
</dbReference>
<sequence length="269" mass="30790">MSVLKIIPNNDYHADRSHLSASTIKTILKNPYEYLNPVEKSNDSLLLGNVVHKLVLEPETFNEEFAVMPVCDRRTKAGKEIHANFIEESNGKECVTQEMYDQALEMSKAISEQKEIKELLLSNGLPERSIFSEIDGIKVKCRPDYYREDLGLIVDLKTTVDSSPDGFVRQVASYGYFIQAAFYLDVLKSVGLPANKFIFVAVSKTEPYMVGVYELTEQDIELGRDMYKKAFEIYRDIDSYKKPVYLSQEKEIVQTLVLPNYVYYKLGAM</sequence>
<keyword evidence="3" id="KW-1185">Reference proteome</keyword>
<dbReference type="Gene3D" id="3.90.320.10">
    <property type="match status" value="1"/>
</dbReference>
<protein>
    <submittedName>
        <fullName evidence="2">PD-(D/E)XK nuclease-like domain-containing protein</fullName>
    </submittedName>
</protein>
<organism evidence="2 3">
    <name type="scientific">Sulfurovum xiamenensis</name>
    <dbReference type="NCBI Taxonomy" id="3019066"/>
    <lineage>
        <taxon>Bacteria</taxon>
        <taxon>Pseudomonadati</taxon>
        <taxon>Campylobacterota</taxon>
        <taxon>Epsilonproteobacteria</taxon>
        <taxon>Campylobacterales</taxon>
        <taxon>Sulfurovaceae</taxon>
        <taxon>Sulfurovum</taxon>
    </lineage>
</organism>
<evidence type="ECO:0000313" key="3">
    <source>
        <dbReference type="Proteomes" id="UP001169066"/>
    </source>
</evidence>
<evidence type="ECO:0000259" key="1">
    <source>
        <dbReference type="Pfam" id="PF12684"/>
    </source>
</evidence>
<feature type="domain" description="Putative exodeoxyribonuclease 8 PDDEXK-like" evidence="1">
    <location>
        <begin position="20"/>
        <end position="240"/>
    </location>
</feature>
<dbReference type="Pfam" id="PF12684">
    <property type="entry name" value="DUF3799"/>
    <property type="match status" value="1"/>
</dbReference>
<accession>A0ABT7QUR9</accession>
<name>A0ABT7QUR9_9BACT</name>
<dbReference type="Proteomes" id="UP001169066">
    <property type="component" value="Unassembled WGS sequence"/>
</dbReference>
<gene>
    <name evidence="2" type="ORF">PF327_11245</name>
</gene>
<dbReference type="RefSeq" id="WP_289402651.1">
    <property type="nucleotide sequence ID" value="NZ_JAQIBC010000015.1"/>
</dbReference>
<proteinExistence type="predicted"/>